<dbReference type="RefSeq" id="WP_171582733.1">
    <property type="nucleotide sequence ID" value="NZ_JAAVLX010000010.1"/>
</dbReference>
<keyword evidence="3" id="KW-1185">Reference proteome</keyword>
<reference evidence="2 3" key="1">
    <citation type="submission" date="2020-03" db="EMBL/GenBank/DDBJ databases">
        <title>Bradyrhizobium diversity isolated from nodules of Indigofera sp.</title>
        <authorList>
            <person name="Klepa M."/>
            <person name="Helene L."/>
            <person name="Hungria M."/>
        </authorList>
    </citation>
    <scope>NUCLEOTIDE SEQUENCE [LARGE SCALE GENOMIC DNA]</scope>
    <source>
        <strain evidence="2 3">WSM 1791</strain>
    </source>
</reference>
<evidence type="ECO:0000313" key="3">
    <source>
        <dbReference type="Proteomes" id="UP000544122"/>
    </source>
</evidence>
<proteinExistence type="predicted"/>
<dbReference type="GO" id="GO:0016740">
    <property type="term" value="F:transferase activity"/>
    <property type="evidence" value="ECO:0007669"/>
    <property type="project" value="UniProtKB-KW"/>
</dbReference>
<dbReference type="Proteomes" id="UP000544122">
    <property type="component" value="Unassembled WGS sequence"/>
</dbReference>
<dbReference type="AlphaFoldDB" id="A0A7Y4GX37"/>
<comment type="caution">
    <text evidence="2">The sequence shown here is derived from an EMBL/GenBank/DDBJ whole genome shotgun (WGS) entry which is preliminary data.</text>
</comment>
<dbReference type="EMBL" id="JAAVLX010000010">
    <property type="protein sequence ID" value="NOJ43536.1"/>
    <property type="molecule type" value="Genomic_DNA"/>
</dbReference>
<dbReference type="SUPFAM" id="SSF53756">
    <property type="entry name" value="UDP-Glycosyltransferase/glycogen phosphorylase"/>
    <property type="match status" value="1"/>
</dbReference>
<dbReference type="Pfam" id="PF13524">
    <property type="entry name" value="Glyco_trans_1_2"/>
    <property type="match status" value="1"/>
</dbReference>
<evidence type="ECO:0000259" key="1">
    <source>
        <dbReference type="Pfam" id="PF13524"/>
    </source>
</evidence>
<sequence length="355" mass="40247">MRIFQNNGLSRGFRVHRRQSPYQTFAAGRAQFLDTRFTASHILLPVLTDSPDAFYTNGDDERLQMLWAKENGLRTKNLEQILLAQIEQHRTEVFYNLDPIRYGSEFVAKLPGCVKKSVGWRAAPSGSANLTKYDLIVCNFPSILDSWRQKGCRVAYFFPAHDPVMDAYAKARSDELDLIFIGGFSRHHVKRSQALRAAALTPSVRARFYLEDSRLTRLANFLPPVPVLRSYRHPDEIRQIRADSLYGLDAYAAIAKSRIVFNGAVDMAGDDRGNMRCFEATGCGAVLLTDAGRYPEGFVDGETMLEYSSPEQIPELINRLMRDETLARSIAEAGCAMVKERYSKQLQWAKFQDLI</sequence>
<accession>A0A7Y4GX37</accession>
<protein>
    <submittedName>
        <fullName evidence="2">Glycosyltransferase</fullName>
    </submittedName>
</protein>
<feature type="domain" description="Spore protein YkvP/CgeB glycosyl transferase-like" evidence="1">
    <location>
        <begin position="234"/>
        <end position="345"/>
    </location>
</feature>
<keyword evidence="2" id="KW-0808">Transferase</keyword>
<dbReference type="InterPro" id="IPR055259">
    <property type="entry name" value="YkvP/CgeB_Glyco_trans-like"/>
</dbReference>
<organism evidence="2 3">
    <name type="scientific">Bradyrhizobium australiense</name>
    <dbReference type="NCBI Taxonomy" id="2721161"/>
    <lineage>
        <taxon>Bacteria</taxon>
        <taxon>Pseudomonadati</taxon>
        <taxon>Pseudomonadota</taxon>
        <taxon>Alphaproteobacteria</taxon>
        <taxon>Hyphomicrobiales</taxon>
        <taxon>Nitrobacteraceae</taxon>
        <taxon>Bradyrhizobium</taxon>
    </lineage>
</organism>
<evidence type="ECO:0000313" key="2">
    <source>
        <dbReference type="EMBL" id="NOJ43536.1"/>
    </source>
</evidence>
<name>A0A7Y4GX37_9BRAD</name>
<gene>
    <name evidence="2" type="ORF">HCN58_28915</name>
</gene>
<dbReference type="Gene3D" id="3.40.50.2000">
    <property type="entry name" value="Glycogen Phosphorylase B"/>
    <property type="match status" value="1"/>
</dbReference>